<dbReference type="Proteomes" id="UP000265100">
    <property type="component" value="Chromosome 4"/>
</dbReference>
<proteinExistence type="predicted"/>
<dbReference type="STRING" id="8154.ENSACLP00000029946"/>
<dbReference type="GeneTree" id="ENSGT00940000162720"/>
<reference evidence="3" key="3">
    <citation type="submission" date="2025-09" db="UniProtKB">
        <authorList>
            <consortium name="Ensembl"/>
        </authorList>
    </citation>
    <scope>IDENTIFICATION</scope>
</reference>
<keyword evidence="2" id="KW-1133">Transmembrane helix</keyword>
<evidence type="ECO:0000313" key="3">
    <source>
        <dbReference type="Ensembl" id="ENSACLP00000029946.2"/>
    </source>
</evidence>
<dbReference type="Bgee" id="ENSACLG00000020281">
    <property type="expression patterns" value="Expressed in anal fin and 2 other cell types or tissues"/>
</dbReference>
<keyword evidence="2" id="KW-0812">Transmembrane</keyword>
<name>A0A3P8QL78_ASTCA</name>
<feature type="transmembrane region" description="Helical" evidence="2">
    <location>
        <begin position="35"/>
        <end position="58"/>
    </location>
</feature>
<protein>
    <recommendedName>
        <fullName evidence="5">Transmembrane protein 238</fullName>
    </recommendedName>
</protein>
<accession>A0A3P8QL78</accession>
<evidence type="ECO:0008006" key="5">
    <source>
        <dbReference type="Google" id="ProtNLM"/>
    </source>
</evidence>
<reference evidence="3" key="2">
    <citation type="submission" date="2025-08" db="UniProtKB">
        <authorList>
            <consortium name="Ensembl"/>
        </authorList>
    </citation>
    <scope>IDENTIFICATION</scope>
</reference>
<evidence type="ECO:0000256" key="1">
    <source>
        <dbReference type="SAM" id="MobiDB-lite"/>
    </source>
</evidence>
<evidence type="ECO:0000256" key="2">
    <source>
        <dbReference type="SAM" id="Phobius"/>
    </source>
</evidence>
<sequence>KRNLPAVSASSASPRGRCLLHLAEMDAIKCIGNCFLMFLIAVVFDVLGVILLLIGIFANLRINGLFYGDFLIYTGSLIIFISLACWLMWYVGNVQVSVDDGCKKRNSIVQLARKLSERLTMKLKGGEESMKCVEDEESSHGGSSPHKASRVTWGRSTAYSNEGYDTSSEPSVQYSEKEG</sequence>
<dbReference type="Pfam" id="PF15125">
    <property type="entry name" value="TMEM238"/>
    <property type="match status" value="1"/>
</dbReference>
<gene>
    <name evidence="3" type="primary">RAB21</name>
</gene>
<feature type="region of interest" description="Disordered" evidence="1">
    <location>
        <begin position="131"/>
        <end position="179"/>
    </location>
</feature>
<dbReference type="PANTHER" id="PTHR28613">
    <property type="entry name" value="SI:CH211-232M10.4-RELATED"/>
    <property type="match status" value="1"/>
</dbReference>
<dbReference type="OMA" id="SAFWLMW"/>
<organism evidence="3 4">
    <name type="scientific">Astatotilapia calliptera</name>
    <name type="common">Eastern happy</name>
    <name type="synonym">Chromis callipterus</name>
    <dbReference type="NCBI Taxonomy" id="8154"/>
    <lineage>
        <taxon>Eukaryota</taxon>
        <taxon>Metazoa</taxon>
        <taxon>Chordata</taxon>
        <taxon>Craniata</taxon>
        <taxon>Vertebrata</taxon>
        <taxon>Euteleostomi</taxon>
        <taxon>Actinopterygii</taxon>
        <taxon>Neopterygii</taxon>
        <taxon>Teleostei</taxon>
        <taxon>Neoteleostei</taxon>
        <taxon>Acanthomorphata</taxon>
        <taxon>Ovalentaria</taxon>
        <taxon>Cichlomorphae</taxon>
        <taxon>Cichliformes</taxon>
        <taxon>Cichlidae</taxon>
        <taxon>African cichlids</taxon>
        <taxon>Pseudocrenilabrinae</taxon>
        <taxon>Haplochromini</taxon>
        <taxon>Astatotilapia</taxon>
    </lineage>
</organism>
<dbReference type="AlphaFoldDB" id="A0A3P8QL78"/>
<keyword evidence="4" id="KW-1185">Reference proteome</keyword>
<evidence type="ECO:0000313" key="4">
    <source>
        <dbReference type="Proteomes" id="UP000265100"/>
    </source>
</evidence>
<feature type="compositionally biased region" description="Polar residues" evidence="1">
    <location>
        <begin position="154"/>
        <end position="179"/>
    </location>
</feature>
<dbReference type="InterPro" id="IPR029365">
    <property type="entry name" value="TMEM238"/>
</dbReference>
<dbReference type="Ensembl" id="ENSACLT00000030651.2">
    <property type="protein sequence ID" value="ENSACLP00000029946.2"/>
    <property type="gene ID" value="ENSACLG00000020281.2"/>
</dbReference>
<feature type="transmembrane region" description="Helical" evidence="2">
    <location>
        <begin position="70"/>
        <end position="92"/>
    </location>
</feature>
<keyword evidence="2" id="KW-0472">Membrane</keyword>
<dbReference type="PANTHER" id="PTHR28613:SF7">
    <property type="entry name" value="TRANSMEMBRANE PROTEIN 238"/>
    <property type="match status" value="1"/>
</dbReference>
<reference evidence="3" key="1">
    <citation type="submission" date="2018-05" db="EMBL/GenBank/DDBJ databases">
        <authorList>
            <person name="Datahose"/>
        </authorList>
    </citation>
    <scope>NUCLEOTIDE SEQUENCE</scope>
</reference>